<organism evidence="2 3">
    <name type="scientific">Gellertiella hungarica</name>
    <dbReference type="NCBI Taxonomy" id="1572859"/>
    <lineage>
        <taxon>Bacteria</taxon>
        <taxon>Pseudomonadati</taxon>
        <taxon>Pseudomonadota</taxon>
        <taxon>Alphaproteobacteria</taxon>
        <taxon>Hyphomicrobiales</taxon>
        <taxon>Rhizobiaceae</taxon>
        <taxon>Gellertiella</taxon>
    </lineage>
</organism>
<keyword evidence="3" id="KW-1185">Reference proteome</keyword>
<dbReference type="RefSeq" id="WP_183368596.1">
    <property type="nucleotide sequence ID" value="NZ_JACIEZ010000027.1"/>
</dbReference>
<dbReference type="EMBL" id="JACIEZ010000027">
    <property type="protein sequence ID" value="MBB4067417.1"/>
    <property type="molecule type" value="Genomic_DNA"/>
</dbReference>
<evidence type="ECO:0000256" key="1">
    <source>
        <dbReference type="SAM" id="MobiDB-lite"/>
    </source>
</evidence>
<protein>
    <submittedName>
        <fullName evidence="2">Uncharacterized protein</fullName>
    </submittedName>
</protein>
<gene>
    <name evidence="2" type="ORF">GGR23_004657</name>
</gene>
<sequence>MTYTHPALSWLIKHDPEAALAVFHRLRDEYYTFGIDPKPNGHDPREMNADDAETHDAPDTELTGETMSEAAQDGPDEIWPEMLHEMEPDIHEMLRSAGGIAWPWCGVRRKRRGKILWIGEPWCYEFPEKQALSGKHIVSLGGLTFYTLPGARSSFDGGMLISYVNDHGQRKRPTLKTDKPRGGKRPHRGNPAGYLALRGAVASPLAAIGLRRPLSGELALPPMYDPLAGTQEARAVLKELGVDGSVSFDCLPFPATKLLDGIAKNARFLGGMSGRCQTASRATTGKRDPAEPLSGVSAQVVEEVASRGTLASIGIKLGYQGGYADRAGKRALLEVGRALVADNSNKPKKLAA</sequence>
<dbReference type="AlphaFoldDB" id="A0A7W6NNH3"/>
<evidence type="ECO:0000313" key="2">
    <source>
        <dbReference type="EMBL" id="MBB4067417.1"/>
    </source>
</evidence>
<feature type="region of interest" description="Disordered" evidence="1">
    <location>
        <begin position="169"/>
        <end position="190"/>
    </location>
</feature>
<reference evidence="2 3" key="1">
    <citation type="submission" date="2020-08" db="EMBL/GenBank/DDBJ databases">
        <title>Genomic Encyclopedia of Type Strains, Phase IV (KMG-IV): sequencing the most valuable type-strain genomes for metagenomic binning, comparative biology and taxonomic classification.</title>
        <authorList>
            <person name="Goeker M."/>
        </authorList>
    </citation>
    <scope>NUCLEOTIDE SEQUENCE [LARGE SCALE GENOMIC DNA]</scope>
    <source>
        <strain evidence="2 3">DSM 29853</strain>
    </source>
</reference>
<proteinExistence type="predicted"/>
<dbReference type="Proteomes" id="UP000528286">
    <property type="component" value="Unassembled WGS sequence"/>
</dbReference>
<accession>A0A7W6NNH3</accession>
<name>A0A7W6NNH3_9HYPH</name>
<feature type="compositionally biased region" description="Basic and acidic residues" evidence="1">
    <location>
        <begin position="39"/>
        <end position="58"/>
    </location>
</feature>
<comment type="caution">
    <text evidence="2">The sequence shown here is derived from an EMBL/GenBank/DDBJ whole genome shotgun (WGS) entry which is preliminary data.</text>
</comment>
<feature type="region of interest" description="Disordered" evidence="1">
    <location>
        <begin position="35"/>
        <end position="72"/>
    </location>
</feature>
<evidence type="ECO:0000313" key="3">
    <source>
        <dbReference type="Proteomes" id="UP000528286"/>
    </source>
</evidence>